<keyword evidence="9" id="KW-0378">Hydrolase</keyword>
<dbReference type="STRING" id="60172.A0A1V6RPM6"/>
<dbReference type="GO" id="GO:0008496">
    <property type="term" value="F:mannan endo-1,6-alpha-mannosidase activity"/>
    <property type="evidence" value="ECO:0007669"/>
    <property type="project" value="UniProtKB-EC"/>
</dbReference>
<evidence type="ECO:0000313" key="18">
    <source>
        <dbReference type="Proteomes" id="UP000191612"/>
    </source>
</evidence>
<dbReference type="InterPro" id="IPR020846">
    <property type="entry name" value="MFS_dom"/>
</dbReference>
<comment type="similarity">
    <text evidence="4">Belongs to the glycosyl hydrolase 76 family.</text>
</comment>
<feature type="transmembrane region" description="Helical" evidence="15">
    <location>
        <begin position="343"/>
        <end position="363"/>
    </location>
</feature>
<dbReference type="PROSITE" id="PS50850">
    <property type="entry name" value="MFS"/>
    <property type="match status" value="1"/>
</dbReference>
<reference evidence="18" key="1">
    <citation type="journal article" date="2017" name="Nat. Microbiol.">
        <title>Global analysis of biosynthetic gene clusters reveals vast potential of secondary metabolite production in Penicillium species.</title>
        <authorList>
            <person name="Nielsen J.C."/>
            <person name="Grijseels S."/>
            <person name="Prigent S."/>
            <person name="Ji B."/>
            <person name="Dainat J."/>
            <person name="Nielsen K.F."/>
            <person name="Frisvad J.C."/>
            <person name="Workman M."/>
            <person name="Nielsen J."/>
        </authorList>
    </citation>
    <scope>NUCLEOTIDE SEQUENCE [LARGE SCALE GENOMIC DNA]</scope>
    <source>
        <strain evidence="18">IBT 29525</strain>
    </source>
</reference>
<keyword evidence="7 15" id="KW-0812">Transmembrane</keyword>
<feature type="transmembrane region" description="Helical" evidence="15">
    <location>
        <begin position="934"/>
        <end position="956"/>
    </location>
</feature>
<keyword evidence="6" id="KW-0813">Transport</keyword>
<evidence type="ECO:0000256" key="7">
    <source>
        <dbReference type="ARBA" id="ARBA00022692"/>
    </source>
</evidence>
<evidence type="ECO:0000256" key="1">
    <source>
        <dbReference type="ARBA" id="ARBA00001452"/>
    </source>
</evidence>
<dbReference type="PANTHER" id="PTHR12145">
    <property type="entry name" value="MANNAN ENDO-1,6-ALPHA-MANNOSIDASE DCW1"/>
    <property type="match status" value="1"/>
</dbReference>
<feature type="transmembrane region" description="Helical" evidence="15">
    <location>
        <begin position="225"/>
        <end position="244"/>
    </location>
</feature>
<feature type="transmembrane region" description="Helical" evidence="15">
    <location>
        <begin position="136"/>
        <end position="153"/>
    </location>
</feature>
<feature type="transmembrane region" description="Helical" evidence="15">
    <location>
        <begin position="101"/>
        <end position="124"/>
    </location>
</feature>
<dbReference type="GO" id="GO:0016020">
    <property type="term" value="C:membrane"/>
    <property type="evidence" value="ECO:0007669"/>
    <property type="project" value="UniProtKB-SubCell"/>
</dbReference>
<keyword evidence="13" id="KW-0326">Glycosidase</keyword>
<dbReference type="GO" id="GO:0016052">
    <property type="term" value="P:carbohydrate catabolic process"/>
    <property type="evidence" value="ECO:0007669"/>
    <property type="project" value="InterPro"/>
</dbReference>
<evidence type="ECO:0000256" key="13">
    <source>
        <dbReference type="ARBA" id="ARBA00023295"/>
    </source>
</evidence>
<dbReference type="EMBL" id="MDYO01000001">
    <property type="protein sequence ID" value="OQE03735.1"/>
    <property type="molecule type" value="Genomic_DNA"/>
</dbReference>
<dbReference type="FunFam" id="1.20.1720.10:FF:000009">
    <property type="entry name" value="MFS multidrug transporter"/>
    <property type="match status" value="1"/>
</dbReference>
<dbReference type="Gene3D" id="1.20.1250.20">
    <property type="entry name" value="MFS general substrate transporter like domains"/>
    <property type="match status" value="1"/>
</dbReference>
<comment type="caution">
    <text evidence="17">The sequence shown here is derived from an EMBL/GenBank/DDBJ whole genome shotgun (WGS) entry which is preliminary data.</text>
</comment>
<evidence type="ECO:0000256" key="15">
    <source>
        <dbReference type="SAM" id="Phobius"/>
    </source>
</evidence>
<dbReference type="GO" id="GO:0022857">
    <property type="term" value="F:transmembrane transporter activity"/>
    <property type="evidence" value="ECO:0007669"/>
    <property type="project" value="InterPro"/>
</dbReference>
<dbReference type="InterPro" id="IPR008928">
    <property type="entry name" value="6-hairpin_glycosidase_sf"/>
</dbReference>
<feature type="domain" description="Major facilitator superfamily (MFS) profile" evidence="16">
    <location>
        <begin position="70"/>
        <end position="526"/>
    </location>
</feature>
<dbReference type="EC" id="3.2.1.101" evidence="5"/>
<evidence type="ECO:0000256" key="14">
    <source>
        <dbReference type="SAM" id="MobiDB-lite"/>
    </source>
</evidence>
<gene>
    <name evidence="17" type="ORF">PENSOL_c001G02668</name>
</gene>
<evidence type="ECO:0000313" key="17">
    <source>
        <dbReference type="EMBL" id="OQE03735.1"/>
    </source>
</evidence>
<dbReference type="InterPro" id="IPR005198">
    <property type="entry name" value="Glyco_hydro_76"/>
</dbReference>
<evidence type="ECO:0000259" key="16">
    <source>
        <dbReference type="PROSITE" id="PS50850"/>
    </source>
</evidence>
<evidence type="ECO:0000256" key="10">
    <source>
        <dbReference type="ARBA" id="ARBA00022989"/>
    </source>
</evidence>
<keyword evidence="18" id="KW-1185">Reference proteome</keyword>
<evidence type="ECO:0000256" key="3">
    <source>
        <dbReference type="ARBA" id="ARBA00004308"/>
    </source>
</evidence>
<proteinExistence type="inferred from homology"/>
<feature type="transmembrane region" description="Helical" evidence="15">
    <location>
        <begin position="194"/>
        <end position="213"/>
    </location>
</feature>
<feature type="compositionally biased region" description="Low complexity" evidence="14">
    <location>
        <begin position="902"/>
        <end position="911"/>
    </location>
</feature>
<dbReference type="FunFam" id="1.50.10.20:FF:000006">
    <property type="entry name" value="Mannan endo-1,6-alpha-mannosidase"/>
    <property type="match status" value="1"/>
</dbReference>
<feature type="transmembrane region" description="Helical" evidence="15">
    <location>
        <begin position="311"/>
        <end position="331"/>
    </location>
</feature>
<feature type="transmembrane region" description="Helical" evidence="15">
    <location>
        <begin position="400"/>
        <end position="420"/>
    </location>
</feature>
<protein>
    <recommendedName>
        <fullName evidence="5">mannan endo-1,6-alpha-mannosidase</fullName>
        <ecNumber evidence="5">3.2.1.101</ecNumber>
    </recommendedName>
</protein>
<dbReference type="SUPFAM" id="SSF103473">
    <property type="entry name" value="MFS general substrate transporter"/>
    <property type="match status" value="1"/>
</dbReference>
<feature type="transmembrane region" description="Helical" evidence="15">
    <location>
        <begin position="432"/>
        <end position="457"/>
    </location>
</feature>
<evidence type="ECO:0000256" key="5">
    <source>
        <dbReference type="ARBA" id="ARBA00012350"/>
    </source>
</evidence>
<evidence type="ECO:0000256" key="11">
    <source>
        <dbReference type="ARBA" id="ARBA00023136"/>
    </source>
</evidence>
<feature type="region of interest" description="Disordered" evidence="14">
    <location>
        <begin position="902"/>
        <end position="923"/>
    </location>
</feature>
<dbReference type="GO" id="GO:0012505">
    <property type="term" value="C:endomembrane system"/>
    <property type="evidence" value="ECO:0007669"/>
    <property type="project" value="UniProtKB-SubCell"/>
</dbReference>
<evidence type="ECO:0000256" key="9">
    <source>
        <dbReference type="ARBA" id="ARBA00022801"/>
    </source>
</evidence>
<keyword evidence="11 15" id="KW-0472">Membrane</keyword>
<accession>A0A1V6RPM6</accession>
<organism evidence="17 18">
    <name type="scientific">Penicillium solitum</name>
    <dbReference type="NCBI Taxonomy" id="60172"/>
    <lineage>
        <taxon>Eukaryota</taxon>
        <taxon>Fungi</taxon>
        <taxon>Dikarya</taxon>
        <taxon>Ascomycota</taxon>
        <taxon>Pezizomycotina</taxon>
        <taxon>Eurotiomycetes</taxon>
        <taxon>Eurotiomycetidae</taxon>
        <taxon>Eurotiales</taxon>
        <taxon>Aspergillaceae</taxon>
        <taxon>Penicillium</taxon>
    </lineage>
</organism>
<dbReference type="Proteomes" id="UP000191612">
    <property type="component" value="Unassembled WGS sequence"/>
</dbReference>
<evidence type="ECO:0000256" key="2">
    <source>
        <dbReference type="ARBA" id="ARBA00004141"/>
    </source>
</evidence>
<feature type="region of interest" description="Disordered" evidence="14">
    <location>
        <begin position="27"/>
        <end position="50"/>
    </location>
</feature>
<evidence type="ECO:0000256" key="12">
    <source>
        <dbReference type="ARBA" id="ARBA00023180"/>
    </source>
</evidence>
<dbReference type="Pfam" id="PF03663">
    <property type="entry name" value="Glyco_hydro_76"/>
    <property type="match status" value="1"/>
</dbReference>
<dbReference type="GO" id="GO:0009272">
    <property type="term" value="P:fungal-type cell wall biogenesis"/>
    <property type="evidence" value="ECO:0007669"/>
    <property type="project" value="TreeGrafter"/>
</dbReference>
<dbReference type="SUPFAM" id="SSF48208">
    <property type="entry name" value="Six-hairpin glycosidases"/>
    <property type="match status" value="1"/>
</dbReference>
<evidence type="ECO:0000256" key="8">
    <source>
        <dbReference type="ARBA" id="ARBA00022729"/>
    </source>
</evidence>
<feature type="transmembrane region" description="Helical" evidence="15">
    <location>
        <begin position="69"/>
        <end position="89"/>
    </location>
</feature>
<keyword evidence="10 15" id="KW-1133">Transmembrane helix</keyword>
<evidence type="ECO:0000256" key="4">
    <source>
        <dbReference type="ARBA" id="ARBA00009699"/>
    </source>
</evidence>
<dbReference type="Pfam" id="PF07690">
    <property type="entry name" value="MFS_1"/>
    <property type="match status" value="1"/>
</dbReference>
<keyword evidence="8" id="KW-0732">Signal</keyword>
<dbReference type="InterPro" id="IPR011701">
    <property type="entry name" value="MFS"/>
</dbReference>
<sequence>MQPVHPSDSCTTEPRLSPLCEVQHAIKAEKAQHSDPSQSEKPELDQEKQTIDDEQVPLHSVMPNGEKTFVIMAGSFAALFSPLSSSIYLPALPSLASDMNVSVSLINLTITTYLIFQGLAPSFIGSFSDIYGRRPAYIIAFVIYLGANIGLALQNNFTALMILRCMQSSGSSGTIALGTAVIADLSTRAERGKYIGYAGIGMALGPTLGPVIGGLLDHFLGWRSIFWFLVILSGVCFVVILIVFPETCRAVVGNGSVPPASWNRPLWTVFVRTSRFDDEQGTADHSTIQKLKKRPNPISALLIASQKEMGLVLLYGSFLYAGYMAVISTLSTELASRFGFNSIEIGLCYLPMGLGSISSRWVVGRLLDWNFRREAHLQGMIIQKNRQQEIEQFDIERARLAITLPLIYMASLCILAYGWVMQYRTPLAGPLVMLFFTGLTTTSAFNTLTTLVVDINYQSAATAAAANNLFRCLMGAGATAIASPLIKSIGIGWTATFITGLWMHFLGGWSPFRGAVAALLLSSVARAIDLDITDEQSIKDAASTTTYAMMKYYYGNETGQIPGAFPDKWWEGAPLFMALLEYWHFTGDTTYNEELSVGLQWQSGTDGDYMPSNYSSYLGNDDQMFWGLAAMTAVEYSFPDRSTGFSWLSLAQGVFNTQIKRWDTTSCGGGLRWQIWPYQSGYGMKNSISNGGLFQLSARLARYTGDEIYLKWANKIWDWSVSSPLLSNSTWNVADSTNVENDCATQGNAQWTYNYGTYLMGAAYMYNYTNGTTQSQWLTAVNGLLNTTFNNFFLTGGIIEDYYCEPSETCNNNEILFKGLTSTWLSLTAVLVPSTFDSIIAKLQTSAQAAAASCTGHSNGTCGVRWYKSTWDGWMGMEEQISVTKVLTSNLINFNNTAPVTSTTGGNSTSNPTAGESDTTASTQTTTITTADKAGAGIVTAIFVGGWIGLMAFMILGG</sequence>
<dbReference type="PANTHER" id="PTHR12145:SF37">
    <property type="entry name" value="MANNAN ENDO-1,6-ALPHA-MANNOSIDASE"/>
    <property type="match status" value="1"/>
</dbReference>
<dbReference type="InterPro" id="IPR014480">
    <property type="entry name" value="Mannan-1_6-alpha_mannosidase"/>
</dbReference>
<feature type="transmembrane region" description="Helical" evidence="15">
    <location>
        <begin position="469"/>
        <end position="486"/>
    </location>
</feature>
<comment type="catalytic activity">
    <reaction evidence="1">
        <text>Random hydrolysis of (1-&gt;6)-alpha-D-mannosidic linkages in unbranched (1-&gt;6)-mannans.</text>
        <dbReference type="EC" id="3.2.1.101"/>
    </reaction>
</comment>
<dbReference type="InterPro" id="IPR036259">
    <property type="entry name" value="MFS_trans_sf"/>
</dbReference>
<dbReference type="Gene3D" id="1.50.10.20">
    <property type="match status" value="1"/>
</dbReference>
<dbReference type="AlphaFoldDB" id="A0A1V6RPM6"/>
<evidence type="ECO:0000256" key="6">
    <source>
        <dbReference type="ARBA" id="ARBA00022448"/>
    </source>
</evidence>
<comment type="subcellular location">
    <subcellularLocation>
        <location evidence="3">Endomembrane system</location>
    </subcellularLocation>
    <subcellularLocation>
        <location evidence="2">Membrane</location>
        <topology evidence="2">Multi-pass membrane protein</topology>
    </subcellularLocation>
</comment>
<keyword evidence="12" id="KW-0325">Glycoprotein</keyword>
<name>A0A1V6RPM6_9EURO</name>